<name>A0A221M911_9BACI</name>
<evidence type="ECO:0000313" key="4">
    <source>
        <dbReference type="Proteomes" id="UP000204391"/>
    </source>
</evidence>
<evidence type="ECO:0000313" key="3">
    <source>
        <dbReference type="EMBL" id="ASN04121.1"/>
    </source>
</evidence>
<reference evidence="3 4" key="1">
    <citation type="journal article" date="2003" name="Int. J. Syst. Evol. Microbiol.">
        <title>Virgibacillus carmonensis sp. nov., Virgibacillus necropolis sp. nov. and Virgibacillus picturae sp. nov., three novel species isolated from deteriorated mural paintings, transfer of the species of the genus salibacillus to Virgibacillus, as Virgibacillus marismortui comb. nov. and Virgibacillus salexigens comb. nov., and emended description of the genus Virgibacillus.</title>
        <authorList>
            <person name="Heyrman J."/>
            <person name="Logan N.A."/>
            <person name="Busse H.J."/>
            <person name="Balcaen A."/>
            <person name="Lebbe L."/>
            <person name="Rodriguez-Diaz M."/>
            <person name="Swings J."/>
            <person name="De Vos P."/>
        </authorList>
    </citation>
    <scope>NUCLEOTIDE SEQUENCE [LARGE SCALE GENOMIC DNA]</scope>
    <source>
        <strain evidence="3 4">LMG 19488</strain>
    </source>
</reference>
<organism evidence="3 4">
    <name type="scientific">Virgibacillus necropolis</name>
    <dbReference type="NCBI Taxonomy" id="163877"/>
    <lineage>
        <taxon>Bacteria</taxon>
        <taxon>Bacillati</taxon>
        <taxon>Bacillota</taxon>
        <taxon>Bacilli</taxon>
        <taxon>Bacillales</taxon>
        <taxon>Bacillaceae</taxon>
        <taxon>Virgibacillus</taxon>
    </lineage>
</organism>
<protein>
    <recommendedName>
        <fullName evidence="5">Glycosyl transferase family 1 domain-containing protein</fullName>
    </recommendedName>
</protein>
<dbReference type="PANTHER" id="PTHR12526:SF630">
    <property type="entry name" value="GLYCOSYLTRANSFERASE"/>
    <property type="match status" value="1"/>
</dbReference>
<evidence type="ECO:0008006" key="5">
    <source>
        <dbReference type="Google" id="ProtNLM"/>
    </source>
</evidence>
<proteinExistence type="predicted"/>
<sequence>MKPTMYFLMNSIELERGGLTRASLKQASFFAELGYDTYMLTFNFNPKYPRIRKKLIEMNKVHKDVTILNMYEELEGNREPVLNDRRSKKVSIKDLTEGKAYDKREEYDAYRVYDNGLYTKYIALNKDGSLEFIDYFNENRYRTKRDTYDLWGNLKKVTYMDFPLNKPRQIIYYNNNGKAYLTQWNNPKNNKVQRLLLFNQDSSIKKTFVNDDVTHKVDWLTEVINRTANDKCVVISDTRSTDEVLINFEHPKAATIWRLHSSHLDEPFEVDSPITKAVKDGIENVDKFNAAVFLTEEQKQDVIRRIGNEAPYQVIPHYHENNNGKSIKKLVSKTKKNTKLGVVVSRLSTLKRIDNIIKAFHITVEKVPDAQLEIWGTGDQFETLEKLIIDLKLEKNVFMKGYTHTPDDIYQKGIFSALTSKKEGFALSVMESMYNKTPVISYDIKYGPNDMIVNNENGFIVENGNIEELSAKMTYMFENPQKTIEMGKNANDYIENHFSKDIYKEKWLEVVDFALKNKFQ</sequence>
<dbReference type="PANTHER" id="PTHR12526">
    <property type="entry name" value="GLYCOSYLTRANSFERASE"/>
    <property type="match status" value="1"/>
</dbReference>
<dbReference type="AlphaFoldDB" id="A0A221M911"/>
<dbReference type="InterPro" id="IPR015397">
    <property type="entry name" value="Glyco_trans_A_1"/>
</dbReference>
<accession>A0A221M911</accession>
<dbReference type="Gene3D" id="3.40.50.2000">
    <property type="entry name" value="Glycogen Phosphorylase B"/>
    <property type="match status" value="3"/>
</dbReference>
<dbReference type="Pfam" id="PF00534">
    <property type="entry name" value="Glycos_transf_1"/>
    <property type="match status" value="1"/>
</dbReference>
<keyword evidence="4" id="KW-1185">Reference proteome</keyword>
<dbReference type="RefSeq" id="WP_089530691.1">
    <property type="nucleotide sequence ID" value="NZ_CP022437.1"/>
</dbReference>
<gene>
    <name evidence="3" type="ORF">CFK40_03430</name>
</gene>
<dbReference type="EMBL" id="CP022437">
    <property type="protein sequence ID" value="ASN04121.1"/>
    <property type="molecule type" value="Genomic_DNA"/>
</dbReference>
<dbReference type="SUPFAM" id="SSF53756">
    <property type="entry name" value="UDP-Glycosyltransferase/glycogen phosphorylase"/>
    <property type="match status" value="1"/>
</dbReference>
<dbReference type="KEGG" id="vne:CFK40_03430"/>
<feature type="domain" description="Glycosyl transferase 1" evidence="2">
    <location>
        <begin position="6"/>
        <end position="188"/>
    </location>
</feature>
<dbReference type="Pfam" id="PF09318">
    <property type="entry name" value="Glyco_trans_A_1"/>
    <property type="match status" value="1"/>
</dbReference>
<dbReference type="Proteomes" id="UP000204391">
    <property type="component" value="Chromosome"/>
</dbReference>
<feature type="domain" description="Glycosyl transferase family 1" evidence="1">
    <location>
        <begin position="333"/>
        <end position="491"/>
    </location>
</feature>
<dbReference type="GO" id="GO:0016757">
    <property type="term" value="F:glycosyltransferase activity"/>
    <property type="evidence" value="ECO:0007669"/>
    <property type="project" value="InterPro"/>
</dbReference>
<dbReference type="OrthoDB" id="570545at2"/>
<evidence type="ECO:0000259" key="2">
    <source>
        <dbReference type="Pfam" id="PF09318"/>
    </source>
</evidence>
<evidence type="ECO:0000259" key="1">
    <source>
        <dbReference type="Pfam" id="PF00534"/>
    </source>
</evidence>
<dbReference type="InterPro" id="IPR001296">
    <property type="entry name" value="Glyco_trans_1"/>
</dbReference>